<dbReference type="SUPFAM" id="SSF69754">
    <property type="entry name" value="Ribosome binding protein Y (YfiA homologue)"/>
    <property type="match status" value="1"/>
</dbReference>
<name>A0A318HAY5_9BURK</name>
<accession>A0A318HAY5</accession>
<evidence type="ECO:0000313" key="3">
    <source>
        <dbReference type="Proteomes" id="UP000247811"/>
    </source>
</evidence>
<comment type="caution">
    <text evidence="2">The sequence shown here is derived from an EMBL/GenBank/DDBJ whole genome shotgun (WGS) entry which is preliminary data.</text>
</comment>
<proteinExistence type="predicted"/>
<dbReference type="EMBL" id="QJJS01000001">
    <property type="protein sequence ID" value="PXW99432.1"/>
    <property type="molecule type" value="Genomic_DNA"/>
</dbReference>
<feature type="region of interest" description="Disordered" evidence="1">
    <location>
        <begin position="98"/>
        <end position="123"/>
    </location>
</feature>
<evidence type="ECO:0000313" key="2">
    <source>
        <dbReference type="EMBL" id="PXW99432.1"/>
    </source>
</evidence>
<reference evidence="2 3" key="1">
    <citation type="submission" date="2018-05" db="EMBL/GenBank/DDBJ databases">
        <title>Genomic Encyclopedia of Type Strains, Phase IV (KMG-IV): sequencing the most valuable type-strain genomes for metagenomic binning, comparative biology and taxonomic classification.</title>
        <authorList>
            <person name="Goeker M."/>
        </authorList>
    </citation>
    <scope>NUCLEOTIDE SEQUENCE [LARGE SCALE GENOMIC DNA]</scope>
    <source>
        <strain evidence="2 3">DSM 566</strain>
    </source>
</reference>
<dbReference type="GO" id="GO:0005840">
    <property type="term" value="C:ribosome"/>
    <property type="evidence" value="ECO:0007669"/>
    <property type="project" value="UniProtKB-KW"/>
</dbReference>
<dbReference type="OrthoDB" id="121633at2"/>
<keyword evidence="3" id="KW-1185">Reference proteome</keyword>
<evidence type="ECO:0000256" key="1">
    <source>
        <dbReference type="SAM" id="MobiDB-lite"/>
    </source>
</evidence>
<feature type="compositionally biased region" description="Basic and acidic residues" evidence="1">
    <location>
        <begin position="98"/>
        <end position="109"/>
    </location>
</feature>
<gene>
    <name evidence="2" type="ORF">C7444_101262</name>
</gene>
<dbReference type="Gene3D" id="3.30.160.100">
    <property type="entry name" value="Ribosome hibernation promotion factor-like"/>
    <property type="match status" value="1"/>
</dbReference>
<dbReference type="AlphaFoldDB" id="A0A318HAY5"/>
<dbReference type="RefSeq" id="WP_110399003.1">
    <property type="nucleotide sequence ID" value="NZ_QJJS01000001.1"/>
</dbReference>
<sequence length="123" mass="13299">MQVLLNTDPHTDGSHLMAEHLEAVVKDTLGRFGERITRVEAHLSDAHGTAKAQPDEIHCVLEARLVGRDPVVVKDHAGNAHQAINGAVGKLLRAVAHTLDKQHDPRRVGAPDSAQQPPIDPSR</sequence>
<organism evidence="2 3">
    <name type="scientific">Sphaerotilus hippei</name>
    <dbReference type="NCBI Taxonomy" id="744406"/>
    <lineage>
        <taxon>Bacteria</taxon>
        <taxon>Pseudomonadati</taxon>
        <taxon>Pseudomonadota</taxon>
        <taxon>Betaproteobacteria</taxon>
        <taxon>Burkholderiales</taxon>
        <taxon>Sphaerotilaceae</taxon>
        <taxon>Sphaerotilus</taxon>
    </lineage>
</organism>
<protein>
    <submittedName>
        <fullName evidence="2">Sigma 54 modulation/S30EA-like ribosomal protein</fullName>
    </submittedName>
</protein>
<dbReference type="InterPro" id="IPR036567">
    <property type="entry name" value="RHF-like"/>
</dbReference>
<dbReference type="Pfam" id="PF02482">
    <property type="entry name" value="Ribosomal_S30AE"/>
    <property type="match status" value="1"/>
</dbReference>
<dbReference type="InterPro" id="IPR003489">
    <property type="entry name" value="RHF/RaiA"/>
</dbReference>
<keyword evidence="2" id="KW-0689">Ribosomal protein</keyword>
<dbReference type="Proteomes" id="UP000247811">
    <property type="component" value="Unassembled WGS sequence"/>
</dbReference>
<keyword evidence="2" id="KW-0687">Ribonucleoprotein</keyword>